<evidence type="ECO:0000256" key="12">
    <source>
        <dbReference type="ARBA" id="ARBA00043086"/>
    </source>
</evidence>
<dbReference type="Proteomes" id="UP000319663">
    <property type="component" value="Unassembled WGS sequence"/>
</dbReference>
<evidence type="ECO:0000256" key="10">
    <source>
        <dbReference type="ARBA" id="ARBA00041392"/>
    </source>
</evidence>
<dbReference type="Pfam" id="PF01239">
    <property type="entry name" value="PPTA"/>
    <property type="match status" value="4"/>
</dbReference>
<protein>
    <recommendedName>
        <fullName evidence="9">Protein farnesyltransferase/geranylgeranyltransferase type-1 subunit alpha</fullName>
        <ecNumber evidence="4">2.5.1.58</ecNumber>
        <ecNumber evidence="3">2.5.1.59</ecNumber>
    </recommendedName>
    <alternativeName>
        <fullName evidence="12">CAAX farnesyltransferase subunit alpha</fullName>
    </alternativeName>
    <alternativeName>
        <fullName evidence="11">FTase-alpha</fullName>
    </alternativeName>
    <alternativeName>
        <fullName evidence="10">Ras proteins prenyltransferase subunit alpha</fullName>
    </alternativeName>
    <alternativeName>
        <fullName evidence="13">Type I protein geranyl-geranyltransferase subunit alpha</fullName>
    </alternativeName>
</protein>
<accession>A0A507R423</accession>
<keyword evidence="6 14" id="KW-0808">Transferase</keyword>
<evidence type="ECO:0000313" key="15">
    <source>
        <dbReference type="Proteomes" id="UP000319663"/>
    </source>
</evidence>
<dbReference type="PROSITE" id="PS51147">
    <property type="entry name" value="PFTA"/>
    <property type="match status" value="5"/>
</dbReference>
<proteinExistence type="inferred from homology"/>
<evidence type="ECO:0000256" key="8">
    <source>
        <dbReference type="ARBA" id="ARBA00022842"/>
    </source>
</evidence>
<evidence type="ECO:0000256" key="13">
    <source>
        <dbReference type="ARBA" id="ARBA00043219"/>
    </source>
</evidence>
<dbReference type="PANTHER" id="PTHR11129">
    <property type="entry name" value="PROTEIN FARNESYLTRANSFERASE ALPHA SUBUNIT/RAB GERANYLGERANYL TRANSFERASE ALPHA SUBUNIT"/>
    <property type="match status" value="1"/>
</dbReference>
<evidence type="ECO:0000256" key="7">
    <source>
        <dbReference type="ARBA" id="ARBA00022737"/>
    </source>
</evidence>
<dbReference type="GO" id="GO:0005953">
    <property type="term" value="C:CAAX-protein geranylgeranyltransferase complex"/>
    <property type="evidence" value="ECO:0007669"/>
    <property type="project" value="TreeGrafter"/>
</dbReference>
<evidence type="ECO:0000256" key="2">
    <source>
        <dbReference type="ARBA" id="ARBA00006734"/>
    </source>
</evidence>
<keyword evidence="7" id="KW-0677">Repeat</keyword>
<name>A0A507R423_MONPU</name>
<comment type="caution">
    <text evidence="14">The sequence shown here is derived from an EMBL/GenBank/DDBJ whole genome shotgun (WGS) entry which is preliminary data.</text>
</comment>
<dbReference type="SUPFAM" id="SSF48439">
    <property type="entry name" value="Protein prenylyltransferase"/>
    <property type="match status" value="1"/>
</dbReference>
<evidence type="ECO:0000256" key="1">
    <source>
        <dbReference type="ARBA" id="ARBA00001946"/>
    </source>
</evidence>
<dbReference type="AlphaFoldDB" id="A0A507R423"/>
<dbReference type="EC" id="2.5.1.58" evidence="4"/>
<dbReference type="PANTHER" id="PTHR11129:SF1">
    <property type="entry name" value="PROTEIN FARNESYLTRANSFERASE_GERANYLGERANYLTRANSFERASE TYPE-1 SUBUNIT ALPHA"/>
    <property type="match status" value="1"/>
</dbReference>
<dbReference type="OrthoDB" id="272289at2759"/>
<organism evidence="14 15">
    <name type="scientific">Monascus purpureus</name>
    <name type="common">Red mold</name>
    <name type="synonym">Monascus anka</name>
    <dbReference type="NCBI Taxonomy" id="5098"/>
    <lineage>
        <taxon>Eukaryota</taxon>
        <taxon>Fungi</taxon>
        <taxon>Dikarya</taxon>
        <taxon>Ascomycota</taxon>
        <taxon>Pezizomycotina</taxon>
        <taxon>Eurotiomycetes</taxon>
        <taxon>Eurotiomycetidae</taxon>
        <taxon>Eurotiales</taxon>
        <taxon>Aspergillaceae</taxon>
        <taxon>Monascus</taxon>
    </lineage>
</organism>
<keyword evidence="8" id="KW-0460">Magnesium</keyword>
<evidence type="ECO:0000256" key="5">
    <source>
        <dbReference type="ARBA" id="ARBA00022602"/>
    </source>
</evidence>
<comment type="similarity">
    <text evidence="2">Belongs to the protein prenyltransferase subunit alpha family.</text>
</comment>
<dbReference type="FunFam" id="1.25.40.120:FF:000007">
    <property type="entry name" value="CaaX farnesyltransferase alpha subunit Ram2"/>
    <property type="match status" value="1"/>
</dbReference>
<dbReference type="GO" id="GO:0004662">
    <property type="term" value="F:CAAX-protein geranylgeranyltransferase activity"/>
    <property type="evidence" value="ECO:0007669"/>
    <property type="project" value="UniProtKB-EC"/>
</dbReference>
<dbReference type="STRING" id="5098.A0A507R423"/>
<reference evidence="14 15" key="1">
    <citation type="submission" date="2019-06" db="EMBL/GenBank/DDBJ databases">
        <title>Wine fermentation using esterase from Monascus purpureus.</title>
        <authorList>
            <person name="Geng C."/>
            <person name="Zhang Y."/>
        </authorList>
    </citation>
    <scope>NUCLEOTIDE SEQUENCE [LARGE SCALE GENOMIC DNA]</scope>
    <source>
        <strain evidence="14">HQ1</strain>
    </source>
</reference>
<evidence type="ECO:0000256" key="3">
    <source>
        <dbReference type="ARBA" id="ARBA00012700"/>
    </source>
</evidence>
<evidence type="ECO:0000256" key="4">
    <source>
        <dbReference type="ARBA" id="ARBA00012702"/>
    </source>
</evidence>
<evidence type="ECO:0000256" key="11">
    <source>
        <dbReference type="ARBA" id="ARBA00042436"/>
    </source>
</evidence>
<evidence type="ECO:0000313" key="14">
    <source>
        <dbReference type="EMBL" id="TQB75566.1"/>
    </source>
</evidence>
<sequence length="350" mass="40189">MSGKYSNPEWASIEPIPFDDGSGSGIAPLATIAYSKDYLEATSYLRAVMAVNEMSERALKLTEDVISMNPAHYTVWIYRAKILFALNKDLTEEITWLNKISLKFLKNYQIWHHRQVLMSSKSHFPTLPPKELDFLMEMFALDSKNYHVWTYRHWLVRHFKLWDHPRELEDVESLLTADVRNNSAWNHRFVLRFGPRGEDEPDAGMPNGQAPPEEKGKLAVVDEDLVDSELEYVKGKIALAPENRSPWAYARGVFRAAGRPLSEWKGFVGKFITDVMSEDGPVSVEVKSSHAVEWLADVYVEEVQASGNEGRDEAVRMFTLLKEKYDPIRKNYWDYRIRMVIGQPEVSAAA</sequence>
<gene>
    <name evidence="14" type="primary">RAM2</name>
    <name evidence="14" type="ORF">MPDQ_002530</name>
</gene>
<evidence type="ECO:0000256" key="9">
    <source>
        <dbReference type="ARBA" id="ARBA00040965"/>
    </source>
</evidence>
<dbReference type="GO" id="GO:0005965">
    <property type="term" value="C:protein farnesyltransferase complex"/>
    <property type="evidence" value="ECO:0007669"/>
    <property type="project" value="TreeGrafter"/>
</dbReference>
<evidence type="ECO:0000256" key="6">
    <source>
        <dbReference type="ARBA" id="ARBA00022679"/>
    </source>
</evidence>
<dbReference type="EC" id="2.5.1.59" evidence="3"/>
<comment type="cofactor">
    <cofactor evidence="1">
        <name>Mg(2+)</name>
        <dbReference type="ChEBI" id="CHEBI:18420"/>
    </cofactor>
</comment>
<keyword evidence="5" id="KW-0637">Prenyltransferase</keyword>
<dbReference type="GO" id="GO:0004660">
    <property type="term" value="F:protein farnesyltransferase activity"/>
    <property type="evidence" value="ECO:0007669"/>
    <property type="project" value="UniProtKB-EC"/>
</dbReference>
<dbReference type="EMBL" id="VIFY01000018">
    <property type="protein sequence ID" value="TQB75566.1"/>
    <property type="molecule type" value="Genomic_DNA"/>
</dbReference>
<keyword evidence="15" id="KW-1185">Reference proteome</keyword>
<dbReference type="Gene3D" id="1.25.40.120">
    <property type="entry name" value="Protein prenylyltransferase"/>
    <property type="match status" value="1"/>
</dbReference>
<dbReference type="InterPro" id="IPR002088">
    <property type="entry name" value="Prenyl_trans_a"/>
</dbReference>